<feature type="region of interest" description="Disordered" evidence="1">
    <location>
        <begin position="1"/>
        <end position="123"/>
    </location>
</feature>
<gene>
    <name evidence="2" type="ORF">A5630_28720</name>
</gene>
<protein>
    <recommendedName>
        <fullName evidence="4">DUF1214 domain-containing protein</fullName>
    </recommendedName>
</protein>
<accession>A0A1A3GTS7</accession>
<name>A0A1A3GTS7_MYCMU</name>
<feature type="compositionally biased region" description="Low complexity" evidence="1">
    <location>
        <begin position="1"/>
        <end position="42"/>
    </location>
</feature>
<evidence type="ECO:0000256" key="1">
    <source>
        <dbReference type="SAM" id="MobiDB-lite"/>
    </source>
</evidence>
<sequence length="785" mass="79337">MAWADDGSAGSGSKAGTSASSDSSTSASKAGTSGEKAPAGSSRKGRKGPKKSAGTSGTAGSSAGSSEQTGGDSSTPTESDTAPAAADGMKTGTAPRSKNKSPKAQPKPTVVGAQQAASSTTSASTPAAAASALAVSSAAKVVSPSAAGSATAAVPVASAAPAANLSTLSAAAPTATTTRLVVSTAAAAPAHFLTAAVSGITTAVSNLLAPFAGHSPTAPARPGSLEGFLSLVRRELDSLFRSKPPTISYDSAQSLQMNGAILGQITTSDPNGDKVKLRVSTGPANGTVTLFADGSFKYVPNPETLVNGGTDSFTVTASDLKGDPLGLNVMSPGPHTTTKVITVSTTAQTSPLATAAEISTEQRALAILNSGAMDGAIAALKQKWINTQAVTFSDVPGGVDAQNMAMLDAAVRQYAMYSAMAAINIADNAAGNPSFNWIATPPHTIGGVTSPGNQVLYDNPDTLYRMAFISDGKSYVIHGKINGQMPPDVNITAQIGATGQSSAIITGDQLQVNPDGTFTIVAGRDPALAGTTNYLFLGDGPAGTNAGQIFVRNTVTDWNTNQGLSLTIEQTSGTNTTLPSAAITNIANGVVMQAVNVTSDAWLPLAGQHPVNTLPQPTNAGSQTLSTQKQSIGHFNLADNEALVITLTPGTAKYFNVPVTNAWTISPDYTTGDPTSLNNAQAIANPDGSYTLVVAKTDPGVANWVSTGGLNQGTIFARWQGLDPNATVQPTLSAQVVTLDQLKTVLPKTTVYVTEAQRAQQIAERRSGYTLRTAPYVSIGGTTAV</sequence>
<reference evidence="2 3" key="1">
    <citation type="submission" date="2016-06" db="EMBL/GenBank/DDBJ databases">
        <authorList>
            <person name="Kjaerup R.B."/>
            <person name="Dalgaard T.S."/>
            <person name="Juul-Madsen H.R."/>
        </authorList>
    </citation>
    <scope>NUCLEOTIDE SEQUENCE [LARGE SCALE GENOMIC DNA]</scope>
    <source>
        <strain evidence="2 3">1127319.6</strain>
    </source>
</reference>
<comment type="caution">
    <text evidence="2">The sequence shown here is derived from an EMBL/GenBank/DDBJ whole genome shotgun (WGS) entry which is preliminary data.</text>
</comment>
<dbReference type="EMBL" id="LZLC01000194">
    <property type="protein sequence ID" value="OBJ38768.1"/>
    <property type="molecule type" value="Genomic_DNA"/>
</dbReference>
<organism evidence="2 3">
    <name type="scientific">Mycolicibacterium mucogenicum</name>
    <name type="common">Mycobacterium mucogenicum</name>
    <dbReference type="NCBI Taxonomy" id="56689"/>
    <lineage>
        <taxon>Bacteria</taxon>
        <taxon>Bacillati</taxon>
        <taxon>Actinomycetota</taxon>
        <taxon>Actinomycetes</taxon>
        <taxon>Mycobacteriales</taxon>
        <taxon>Mycobacteriaceae</taxon>
        <taxon>Mycolicibacterium</taxon>
    </lineage>
</organism>
<evidence type="ECO:0008006" key="4">
    <source>
        <dbReference type="Google" id="ProtNLM"/>
    </source>
</evidence>
<dbReference type="Proteomes" id="UP000093898">
    <property type="component" value="Unassembled WGS sequence"/>
</dbReference>
<evidence type="ECO:0000313" key="2">
    <source>
        <dbReference type="EMBL" id="OBJ38768.1"/>
    </source>
</evidence>
<feature type="compositionally biased region" description="Low complexity" evidence="1">
    <location>
        <begin position="51"/>
        <end position="71"/>
    </location>
</feature>
<evidence type="ECO:0000313" key="3">
    <source>
        <dbReference type="Proteomes" id="UP000093898"/>
    </source>
</evidence>
<proteinExistence type="predicted"/>
<dbReference type="AlphaFoldDB" id="A0A1A3GTS7"/>
<dbReference type="Pfam" id="PF17963">
    <property type="entry name" value="Big_9"/>
    <property type="match status" value="1"/>
</dbReference>